<proteinExistence type="predicted"/>
<keyword evidence="3" id="KW-1185">Reference proteome</keyword>
<organism evidence="2 3">
    <name type="scientific">Trichomonas vaginalis (strain ATCC PRA-98 / G3)</name>
    <dbReference type="NCBI Taxonomy" id="412133"/>
    <lineage>
        <taxon>Eukaryota</taxon>
        <taxon>Metamonada</taxon>
        <taxon>Parabasalia</taxon>
        <taxon>Trichomonadida</taxon>
        <taxon>Trichomonadidae</taxon>
        <taxon>Trichomonas</taxon>
    </lineage>
</organism>
<dbReference type="OrthoDB" id="10658183at2759"/>
<evidence type="ECO:0000313" key="3">
    <source>
        <dbReference type="Proteomes" id="UP000001542"/>
    </source>
</evidence>
<evidence type="ECO:0000313" key="2">
    <source>
        <dbReference type="EMBL" id="EAY03250.1"/>
    </source>
</evidence>
<sequence length="704" mass="80326">MKSSAQRKPMIGQSFIYVKLAGQSDSNSVRIMFPHSLDSLKKSVNSVFRLKRDITAFFDSQGKIIETISDITPKSTILVSTKPLQPIHQQISDKTKQTRLISDDDDDVIVPPTEDDDTFTSSEIPQILKNPERNFELIESTTQYETDAASAAEYQNPNKRTGKSLIPVRRQVVGGQNKPRTTDVDDEILQRQLSSDDLASNPEFDSEQEEEEDQEYQENQTDDESDLQSLNPEETILSKNRKLITSDQINDSEIEMATKHDENENEEEEEENTQNNENNTEEETENEDEDATLYSVVEELIGPEYKSSVEKAISAFPPKAAKFFNSCLNVEQLQDIRYINQIKAILERESFTKKDEIIKYEEEINEAVKNFIDSHRNLHKFGNTYNFQALLFGPHNSGKTTYLARFINYLALELAITGDRHHYFLFIANMRMSALAATDLAEFFKWMITHTFLLLEAQSPFYKQWYPELIKSFHSIVIQKSAAALPRRFLKECEDRELVSKLKDLFGELKEFWANHDYFPQWRGNVLNFPNAISKAFGFDSVIFIVDHFDSCSLEVNGGDIFEGAKSESFSEYFLKVMTYSPFIIASSEPFVDDKSVEVFSLCDIIKAPEDNYSVNIHFEDDNIGKLVINSGSTGGIPHFQQKWDVLMEKFDVLDKANEDDDEDAAEEAMADVVMAAETYLCIAFSIGGSSSFTVSNVVRKKSK</sequence>
<protein>
    <submittedName>
        <fullName evidence="2">Uncharacterized protein</fullName>
    </submittedName>
</protein>
<dbReference type="EMBL" id="DS113510">
    <property type="protein sequence ID" value="EAY03250.1"/>
    <property type="molecule type" value="Genomic_DNA"/>
</dbReference>
<gene>
    <name evidence="2" type="ORF">TVAG_299120</name>
</gene>
<dbReference type="KEGG" id="tva:4761092"/>
<dbReference type="AlphaFoldDB" id="A2EVP0"/>
<feature type="compositionally biased region" description="Acidic residues" evidence="1">
    <location>
        <begin position="279"/>
        <end position="290"/>
    </location>
</feature>
<dbReference type="InterPro" id="IPR027417">
    <property type="entry name" value="P-loop_NTPase"/>
</dbReference>
<reference evidence="2" key="2">
    <citation type="journal article" date="2007" name="Science">
        <title>Draft genome sequence of the sexually transmitted pathogen Trichomonas vaginalis.</title>
        <authorList>
            <person name="Carlton J.M."/>
            <person name="Hirt R.P."/>
            <person name="Silva J.C."/>
            <person name="Delcher A.L."/>
            <person name="Schatz M."/>
            <person name="Zhao Q."/>
            <person name="Wortman J.R."/>
            <person name="Bidwell S.L."/>
            <person name="Alsmark U.C.M."/>
            <person name="Besteiro S."/>
            <person name="Sicheritz-Ponten T."/>
            <person name="Noel C.J."/>
            <person name="Dacks J.B."/>
            <person name="Foster P.G."/>
            <person name="Simillion C."/>
            <person name="Van de Peer Y."/>
            <person name="Miranda-Saavedra D."/>
            <person name="Barton G.J."/>
            <person name="Westrop G.D."/>
            <person name="Mueller S."/>
            <person name="Dessi D."/>
            <person name="Fiori P.L."/>
            <person name="Ren Q."/>
            <person name="Paulsen I."/>
            <person name="Zhang H."/>
            <person name="Bastida-Corcuera F.D."/>
            <person name="Simoes-Barbosa A."/>
            <person name="Brown M.T."/>
            <person name="Hayes R.D."/>
            <person name="Mukherjee M."/>
            <person name="Okumura C.Y."/>
            <person name="Schneider R."/>
            <person name="Smith A.J."/>
            <person name="Vanacova S."/>
            <person name="Villalvazo M."/>
            <person name="Haas B.J."/>
            <person name="Pertea M."/>
            <person name="Feldblyum T.V."/>
            <person name="Utterback T.R."/>
            <person name="Shu C.L."/>
            <person name="Osoegawa K."/>
            <person name="de Jong P.J."/>
            <person name="Hrdy I."/>
            <person name="Horvathova L."/>
            <person name="Zubacova Z."/>
            <person name="Dolezal P."/>
            <person name="Malik S.B."/>
            <person name="Logsdon J.M. Jr."/>
            <person name="Henze K."/>
            <person name="Gupta A."/>
            <person name="Wang C.C."/>
            <person name="Dunne R.L."/>
            <person name="Upcroft J.A."/>
            <person name="Upcroft P."/>
            <person name="White O."/>
            <person name="Salzberg S.L."/>
            <person name="Tang P."/>
            <person name="Chiu C.-H."/>
            <person name="Lee Y.-S."/>
            <person name="Embley T.M."/>
            <person name="Coombs G.H."/>
            <person name="Mottram J.C."/>
            <person name="Tachezy J."/>
            <person name="Fraser-Liggett C.M."/>
            <person name="Johnson P.J."/>
        </authorList>
    </citation>
    <scope>NUCLEOTIDE SEQUENCE [LARGE SCALE GENOMIC DNA]</scope>
    <source>
        <strain evidence="2">G3</strain>
    </source>
</reference>
<accession>A2EVP0</accession>
<evidence type="ECO:0000256" key="1">
    <source>
        <dbReference type="SAM" id="MobiDB-lite"/>
    </source>
</evidence>
<feature type="region of interest" description="Disordered" evidence="1">
    <location>
        <begin position="192"/>
        <end position="290"/>
    </location>
</feature>
<dbReference type="SUPFAM" id="SSF52540">
    <property type="entry name" value="P-loop containing nucleoside triphosphate hydrolases"/>
    <property type="match status" value="1"/>
</dbReference>
<dbReference type="VEuPathDB" id="TrichDB:TVAGG3_0414580"/>
<reference evidence="2" key="1">
    <citation type="submission" date="2006-10" db="EMBL/GenBank/DDBJ databases">
        <authorList>
            <person name="Amadeo P."/>
            <person name="Zhao Q."/>
            <person name="Wortman J."/>
            <person name="Fraser-Liggett C."/>
            <person name="Carlton J."/>
        </authorList>
    </citation>
    <scope>NUCLEOTIDE SEQUENCE</scope>
    <source>
        <strain evidence="2">G3</strain>
    </source>
</reference>
<feature type="region of interest" description="Disordered" evidence="1">
    <location>
        <begin position="146"/>
        <end position="165"/>
    </location>
</feature>
<dbReference type="RefSeq" id="XP_001315473.1">
    <property type="nucleotide sequence ID" value="XM_001315438.1"/>
</dbReference>
<dbReference type="VEuPathDB" id="TrichDB:TVAG_299120"/>
<feature type="compositionally biased region" description="Acidic residues" evidence="1">
    <location>
        <begin position="263"/>
        <end position="272"/>
    </location>
</feature>
<name>A2EVP0_TRIV3</name>
<dbReference type="Proteomes" id="UP000001542">
    <property type="component" value="Unassembled WGS sequence"/>
</dbReference>
<feature type="compositionally biased region" description="Acidic residues" evidence="1">
    <location>
        <begin position="204"/>
        <end position="226"/>
    </location>
</feature>
<dbReference type="InParanoid" id="A2EVP0"/>